<organism evidence="1 2">
    <name type="scientific">Thalassovita gelatinovora</name>
    <name type="common">Thalassobius gelatinovorus</name>
    <dbReference type="NCBI Taxonomy" id="53501"/>
    <lineage>
        <taxon>Bacteria</taxon>
        <taxon>Pseudomonadati</taxon>
        <taxon>Pseudomonadota</taxon>
        <taxon>Alphaproteobacteria</taxon>
        <taxon>Rhodobacterales</taxon>
        <taxon>Roseobacteraceae</taxon>
        <taxon>Thalassovita</taxon>
    </lineage>
</organism>
<dbReference type="AlphaFoldDB" id="A0A0P1FD19"/>
<evidence type="ECO:0000313" key="2">
    <source>
        <dbReference type="Proteomes" id="UP000051587"/>
    </source>
</evidence>
<dbReference type="OrthoDB" id="7361228at2"/>
<name>A0A0P1FD19_THAGE</name>
<accession>A0A0P1FD19</accession>
<evidence type="ECO:0000313" key="1">
    <source>
        <dbReference type="EMBL" id="CUH65755.1"/>
    </source>
</evidence>
<gene>
    <name evidence="1" type="ORF">TG4357_02046</name>
</gene>
<proteinExistence type="predicted"/>
<sequence>MSGGAMAEGAMPYTVTVRARRDVPQERQCLRCETLFWSEGFGERICRRRKGLNAWRNAVPDSSGSSRRR</sequence>
<dbReference type="STRING" id="53501.SAMN04488043_1147"/>
<dbReference type="Proteomes" id="UP000051587">
    <property type="component" value="Unassembled WGS sequence"/>
</dbReference>
<reference evidence="1 2" key="1">
    <citation type="submission" date="2015-09" db="EMBL/GenBank/DDBJ databases">
        <authorList>
            <consortium name="Swine Surveillance"/>
        </authorList>
    </citation>
    <scope>NUCLEOTIDE SEQUENCE [LARGE SCALE GENOMIC DNA]</scope>
    <source>
        <strain evidence="1 2">CECT 4357</strain>
    </source>
</reference>
<dbReference type="EMBL" id="CYSA01000018">
    <property type="protein sequence ID" value="CUH65755.1"/>
    <property type="molecule type" value="Genomic_DNA"/>
</dbReference>
<protein>
    <submittedName>
        <fullName evidence="1">Uncharacterized protein</fullName>
    </submittedName>
</protein>
<dbReference type="RefSeq" id="WP_058262787.1">
    <property type="nucleotide sequence ID" value="NZ_CP051181.1"/>
</dbReference>
<keyword evidence="2" id="KW-1185">Reference proteome</keyword>